<dbReference type="RefSeq" id="XP_724074.3">
    <property type="nucleotide sequence ID" value="XM_718981.3"/>
</dbReference>
<name>A0A4V0KV69_PLAYE</name>
<sequence length="544" mass="63758">MEEYLRNKYLKNDVEKKKKKNKKGKIKIHDSDDENERFNKNNIKNNNSEEYNFIESDSSSDIPITIMQNDGMDILDLSRKNKKKILQVLNNDISVDTSLNDVDKNPEKKKKKKKEKGLKNLIKKGHITKQLKQSQYNDIDQKNYNHKFHNTEMKHISKPSLNSNQNYKQTNRTSSEETQPTKKCNNNRDSSSDISVPRRKGKERNSSSDISVPRRKGKGRDSSSDISVPRRKGQKRDSSSDISVPRRKGQKRDSSSDISVPRRKGKERDSSSDISLPRRKGKERDSSSDISVPRRKGKERDSSSDISVPRRKGKERDSSSDISVPRKEAKRSTSMDSQSEGKDSNISEYLSDLSNKKNNEEENEVIKNVDKNSNTIYRDKDGKIISREEWIENVKNEKPRYRHGVDEIKENNKNKKNRKSKKYNNDQNIKLEWGTGLVQKEMREKIIEENKKLVNKKNIINYDYDSDYDQQLKQDIRKEDPMNKYLVQSNQENQKAKCRYQSPYNRFNILAGYRWDGVIRGNGFEQKRYEILKEKELKNRLAYI</sequence>
<proteinExistence type="inferred from homology"/>
<feature type="region of interest" description="Disordered" evidence="2">
    <location>
        <begin position="97"/>
        <end position="140"/>
    </location>
</feature>
<dbReference type="InterPro" id="IPR018609">
    <property type="entry name" value="Bud13"/>
</dbReference>
<evidence type="ECO:0000313" key="4">
    <source>
        <dbReference type="Proteomes" id="UP000072874"/>
    </source>
</evidence>
<dbReference type="PANTHER" id="PTHR31809">
    <property type="entry name" value="BUD13 HOMOLOG"/>
    <property type="match status" value="1"/>
</dbReference>
<dbReference type="VEuPathDB" id="PlasmoDB:PY00406"/>
<dbReference type="GO" id="GO:0070274">
    <property type="term" value="C:RES complex"/>
    <property type="evidence" value="ECO:0007669"/>
    <property type="project" value="TreeGrafter"/>
</dbReference>
<dbReference type="OrthoDB" id="6022at2759"/>
<dbReference type="VEuPathDB" id="PlasmoDB:Py17XNL_001401446"/>
<dbReference type="Pfam" id="PF09736">
    <property type="entry name" value="Bud13"/>
    <property type="match status" value="1"/>
</dbReference>
<dbReference type="GO" id="GO:0005684">
    <property type="term" value="C:U2-type spliceosomal complex"/>
    <property type="evidence" value="ECO:0007669"/>
    <property type="project" value="TreeGrafter"/>
</dbReference>
<dbReference type="PANTHER" id="PTHR31809:SF0">
    <property type="entry name" value="BUD13 HOMOLOG"/>
    <property type="match status" value="1"/>
</dbReference>
<feature type="region of interest" description="Disordered" evidence="2">
    <location>
        <begin position="404"/>
        <end position="426"/>
    </location>
</feature>
<dbReference type="GeneID" id="3789399"/>
<dbReference type="GO" id="GO:0000398">
    <property type="term" value="P:mRNA splicing, via spliceosome"/>
    <property type="evidence" value="ECO:0007669"/>
    <property type="project" value="TreeGrafter"/>
</dbReference>
<evidence type="ECO:0000313" key="3">
    <source>
        <dbReference type="EMBL" id="VTZ81932.1"/>
    </source>
</evidence>
<protein>
    <submittedName>
        <fullName evidence="3">Pre-mRNA-splicing factor CWC26, putative</fullName>
    </submittedName>
</protein>
<dbReference type="InterPro" id="IPR051112">
    <property type="entry name" value="CWC26_splicing_factor"/>
</dbReference>
<dbReference type="GO" id="GO:0003723">
    <property type="term" value="F:RNA binding"/>
    <property type="evidence" value="ECO:0007669"/>
    <property type="project" value="TreeGrafter"/>
</dbReference>
<feature type="compositionally biased region" description="Basic residues" evidence="2">
    <location>
        <begin position="107"/>
        <end position="129"/>
    </location>
</feature>
<dbReference type="Proteomes" id="UP000072874">
    <property type="component" value="Chromosome 14"/>
</dbReference>
<dbReference type="VEuPathDB" id="PlasmoDB:PY17X_1462300"/>
<dbReference type="EMBL" id="LM993668">
    <property type="protein sequence ID" value="VTZ81932.1"/>
    <property type="molecule type" value="Genomic_DNA"/>
</dbReference>
<evidence type="ECO:0000256" key="1">
    <source>
        <dbReference type="ARBA" id="ARBA00011069"/>
    </source>
</evidence>
<evidence type="ECO:0000256" key="2">
    <source>
        <dbReference type="SAM" id="MobiDB-lite"/>
    </source>
</evidence>
<dbReference type="AlphaFoldDB" id="A0A4V0KV69"/>
<feature type="compositionally biased region" description="Polar residues" evidence="2">
    <location>
        <begin position="159"/>
        <end position="194"/>
    </location>
</feature>
<reference evidence="3 4" key="1">
    <citation type="journal article" date="2014" name="BMC Biol.">
        <title>A comprehensive evaluation of rodent malaria parasite genomes and gene expression.</title>
        <authorList>
            <person name="Otto T.D."/>
            <person name="Bohme U."/>
            <person name="Jackson A.P."/>
            <person name="Hunt M."/>
            <person name="Franke-Fayard B."/>
            <person name="Hoeijmakers W.A."/>
            <person name="Religa A.A."/>
            <person name="Robertson L."/>
            <person name="Sanders M."/>
            <person name="Ogun S.A."/>
            <person name="Cunningham D."/>
            <person name="Erhart A."/>
            <person name="Billker O."/>
            <person name="Khan S.M."/>
            <person name="Stunnenberg H.G."/>
            <person name="Langhorne J."/>
            <person name="Holder A.A."/>
            <person name="Waters A.P."/>
            <person name="Newbold C.I."/>
            <person name="Pain A."/>
            <person name="Berriman M."/>
            <person name="Janse C.J."/>
        </authorList>
    </citation>
    <scope>NUCLEOTIDE SEQUENCE [LARGE SCALE GENOMIC DNA]</scope>
    <source>
        <strain evidence="3 4">17X</strain>
    </source>
</reference>
<feature type="compositionally biased region" description="Basic and acidic residues" evidence="2">
    <location>
        <begin position="314"/>
        <end position="345"/>
    </location>
</feature>
<feature type="compositionally biased region" description="Basic residues" evidence="2">
    <location>
        <begin position="17"/>
        <end position="26"/>
    </location>
</feature>
<accession>A0A4V0KV69</accession>
<dbReference type="KEGG" id="pyo:PY17X_1462300"/>
<comment type="similarity">
    <text evidence="1">Belongs to the CWC26 family.</text>
</comment>
<gene>
    <name evidence="3" type="ORF">PY17X_1462300</name>
</gene>
<organism evidence="3 4">
    <name type="scientific">Plasmodium yoelii</name>
    <dbReference type="NCBI Taxonomy" id="5861"/>
    <lineage>
        <taxon>Eukaryota</taxon>
        <taxon>Sar</taxon>
        <taxon>Alveolata</taxon>
        <taxon>Apicomplexa</taxon>
        <taxon>Aconoidasida</taxon>
        <taxon>Haemosporida</taxon>
        <taxon>Plasmodiidae</taxon>
        <taxon>Plasmodium</taxon>
        <taxon>Plasmodium (Vinckeia)</taxon>
    </lineage>
</organism>
<feature type="region of interest" description="Disordered" evidence="2">
    <location>
        <begin position="14"/>
        <end position="43"/>
    </location>
</feature>
<feature type="region of interest" description="Disordered" evidence="2">
    <location>
        <begin position="155"/>
        <end position="347"/>
    </location>
</feature>
<feature type="compositionally biased region" description="Basic and acidic residues" evidence="2">
    <location>
        <begin position="404"/>
        <end position="413"/>
    </location>
</feature>
<dbReference type="VEuPathDB" id="PlasmoDB:PYYM_1463700"/>